<evidence type="ECO:0000256" key="1">
    <source>
        <dbReference type="SAM" id="MobiDB-lite"/>
    </source>
</evidence>
<keyword evidence="2" id="KW-0732">Signal</keyword>
<dbReference type="PROSITE" id="PS51257">
    <property type="entry name" value="PROKAR_LIPOPROTEIN"/>
    <property type="match status" value="1"/>
</dbReference>
<dbReference type="AlphaFoldDB" id="H7EPX1"/>
<gene>
    <name evidence="3" type="ORF">TresaDRAFT_0616</name>
</gene>
<dbReference type="PATRIC" id="fig|907348.3.peg.3036"/>
<evidence type="ECO:0000313" key="3">
    <source>
        <dbReference type="EMBL" id="EIC00522.1"/>
    </source>
</evidence>
<reference evidence="3 4" key="1">
    <citation type="submission" date="2011-09" db="EMBL/GenBank/DDBJ databases">
        <title>The draft genome of Treponema saccharophilum DSM 2985.</title>
        <authorList>
            <consortium name="US DOE Joint Genome Institute (JGI-PGF)"/>
            <person name="Lucas S."/>
            <person name="Copeland A."/>
            <person name="Lapidus A."/>
            <person name="Glavina del Rio T."/>
            <person name="Dalin E."/>
            <person name="Tice H."/>
            <person name="Bruce D."/>
            <person name="Goodwin L."/>
            <person name="Pitluck S."/>
            <person name="Peters L."/>
            <person name="Kyrpides N."/>
            <person name="Mavromatis K."/>
            <person name="Ivanova N."/>
            <person name="Markowitz V."/>
            <person name="Cheng J.-F."/>
            <person name="Hugenholtz P."/>
            <person name="Woyke T."/>
            <person name="Wu D."/>
            <person name="Gronow S."/>
            <person name="Wellnitz S."/>
            <person name="Brambilla E."/>
            <person name="Klenk H.-P."/>
            <person name="Eisen J.A."/>
        </authorList>
    </citation>
    <scope>NUCLEOTIDE SEQUENCE [LARGE SCALE GENOMIC DNA]</scope>
    <source>
        <strain evidence="3 4">DSM 2985</strain>
    </source>
</reference>
<dbReference type="Proteomes" id="UP000003571">
    <property type="component" value="Unassembled WGS sequence"/>
</dbReference>
<dbReference type="eggNOG" id="ENOG50329Y3">
    <property type="taxonomic scope" value="Bacteria"/>
</dbReference>
<feature type="region of interest" description="Disordered" evidence="1">
    <location>
        <begin position="238"/>
        <end position="262"/>
    </location>
</feature>
<evidence type="ECO:0000256" key="2">
    <source>
        <dbReference type="SAM" id="SignalP"/>
    </source>
</evidence>
<dbReference type="EMBL" id="AGRW01000055">
    <property type="protein sequence ID" value="EIC00522.1"/>
    <property type="molecule type" value="Genomic_DNA"/>
</dbReference>
<name>H7EPX1_9SPIR</name>
<comment type="caution">
    <text evidence="3">The sequence shown here is derived from an EMBL/GenBank/DDBJ whole genome shotgun (WGS) entry which is preliminary data.</text>
</comment>
<keyword evidence="4" id="KW-1185">Reference proteome</keyword>
<organism evidence="3 4">
    <name type="scientific">Treponema saccharophilum DSM 2985</name>
    <dbReference type="NCBI Taxonomy" id="907348"/>
    <lineage>
        <taxon>Bacteria</taxon>
        <taxon>Pseudomonadati</taxon>
        <taxon>Spirochaetota</taxon>
        <taxon>Spirochaetia</taxon>
        <taxon>Spirochaetales</taxon>
        <taxon>Treponemataceae</taxon>
        <taxon>Treponema</taxon>
    </lineage>
</organism>
<feature type="chain" id="PRO_5003610295" description="Lipoprotein" evidence="2">
    <location>
        <begin position="20"/>
        <end position="262"/>
    </location>
</feature>
<feature type="signal peptide" evidence="2">
    <location>
        <begin position="1"/>
        <end position="19"/>
    </location>
</feature>
<protein>
    <recommendedName>
        <fullName evidence="5">Lipoprotein</fullName>
    </recommendedName>
</protein>
<evidence type="ECO:0000313" key="4">
    <source>
        <dbReference type="Proteomes" id="UP000003571"/>
    </source>
</evidence>
<proteinExistence type="predicted"/>
<accession>H7EPX1</accession>
<feature type="compositionally biased region" description="Acidic residues" evidence="1">
    <location>
        <begin position="253"/>
        <end position="262"/>
    </location>
</feature>
<sequence>MKKIAAGIAVCVFALCSCASSGKVDEYGTVSAPAAEEGQKSEAVSSEENYSDAKIRGGKKSFSEQFFGTEKFEKIDEMTLTLKTTFGNTILRKGYSIYKPHTDMAGFYVLYDTSSYAFFLAKAERNALIRAVDRYFEDFEARRLEKKAKKTERAYGSVVAYEEFGINARMLSNRSKPTVYFGYKFIGKSPYFCIFVPPTENLSKDKGENHADTVIEQRYYFTKAQARALADFLCDDSIDPRYEPETPAKSAVDEYEEAAPAE</sequence>
<evidence type="ECO:0008006" key="5">
    <source>
        <dbReference type="Google" id="ProtNLM"/>
    </source>
</evidence>